<dbReference type="AlphaFoldDB" id="A0AAW1I9P8"/>
<evidence type="ECO:0000313" key="2">
    <source>
        <dbReference type="Proteomes" id="UP001458880"/>
    </source>
</evidence>
<dbReference type="Proteomes" id="UP001458880">
    <property type="component" value="Unassembled WGS sequence"/>
</dbReference>
<reference evidence="1 2" key="1">
    <citation type="journal article" date="2024" name="BMC Genomics">
        <title>De novo assembly and annotation of Popillia japonica's genome with initial clues to its potential as an invasive pest.</title>
        <authorList>
            <person name="Cucini C."/>
            <person name="Boschi S."/>
            <person name="Funari R."/>
            <person name="Cardaioli E."/>
            <person name="Iannotti N."/>
            <person name="Marturano G."/>
            <person name="Paoli F."/>
            <person name="Bruttini M."/>
            <person name="Carapelli A."/>
            <person name="Frati F."/>
            <person name="Nardi F."/>
        </authorList>
    </citation>
    <scope>NUCLEOTIDE SEQUENCE [LARGE SCALE GENOMIC DNA]</scope>
    <source>
        <strain evidence="1">DMR45628</strain>
    </source>
</reference>
<keyword evidence="2" id="KW-1185">Reference proteome</keyword>
<gene>
    <name evidence="1" type="ORF">QE152_g37585</name>
</gene>
<accession>A0AAW1I9P8</accession>
<sequence length="154" mass="17850">MLDLQQCNNILNTNRKVLDLVLTSAIVTVSITPTNYVLAPEDAYHPALDIVIDDETELRPPNFPRSGAPSFNFRNVDFGLLCDALIEEDWSWINKYNNVNLAVNNFYDQLNGVFEPKQGTLRYSSTFPVWFSPEIRRNIKTKDFYRRKWLATKC</sequence>
<evidence type="ECO:0000313" key="1">
    <source>
        <dbReference type="EMBL" id="KAK9685911.1"/>
    </source>
</evidence>
<protein>
    <submittedName>
        <fullName evidence="1">Uncharacterized protein</fullName>
    </submittedName>
</protein>
<comment type="caution">
    <text evidence="1">The sequence shown here is derived from an EMBL/GenBank/DDBJ whole genome shotgun (WGS) entry which is preliminary data.</text>
</comment>
<name>A0AAW1I9P8_POPJA</name>
<dbReference type="EMBL" id="JASPKY010000740">
    <property type="protein sequence ID" value="KAK9685911.1"/>
    <property type="molecule type" value="Genomic_DNA"/>
</dbReference>
<organism evidence="1 2">
    <name type="scientific">Popillia japonica</name>
    <name type="common">Japanese beetle</name>
    <dbReference type="NCBI Taxonomy" id="7064"/>
    <lineage>
        <taxon>Eukaryota</taxon>
        <taxon>Metazoa</taxon>
        <taxon>Ecdysozoa</taxon>
        <taxon>Arthropoda</taxon>
        <taxon>Hexapoda</taxon>
        <taxon>Insecta</taxon>
        <taxon>Pterygota</taxon>
        <taxon>Neoptera</taxon>
        <taxon>Endopterygota</taxon>
        <taxon>Coleoptera</taxon>
        <taxon>Polyphaga</taxon>
        <taxon>Scarabaeiformia</taxon>
        <taxon>Scarabaeidae</taxon>
        <taxon>Rutelinae</taxon>
        <taxon>Popillia</taxon>
    </lineage>
</organism>
<proteinExistence type="predicted"/>